<dbReference type="HOGENOM" id="CLU_016047_1_2_0"/>
<dbReference type="Gene3D" id="1.10.3720.10">
    <property type="entry name" value="MetI-like"/>
    <property type="match status" value="1"/>
</dbReference>
<proteinExistence type="inferred from homology"/>
<keyword evidence="2 7" id="KW-0813">Transport</keyword>
<comment type="subcellular location">
    <subcellularLocation>
        <location evidence="1 7">Cell membrane</location>
        <topology evidence="1 7">Multi-pass membrane protein</topology>
    </subcellularLocation>
</comment>
<accession>D1CIL8</accession>
<gene>
    <name evidence="9" type="ordered locus">Tter_2701</name>
</gene>
<evidence type="ECO:0000256" key="2">
    <source>
        <dbReference type="ARBA" id="ARBA00022448"/>
    </source>
</evidence>
<dbReference type="InterPro" id="IPR050901">
    <property type="entry name" value="BP-dep_ABC_trans_perm"/>
</dbReference>
<name>D1CIL8_THET1</name>
<feature type="transmembrane region" description="Helical" evidence="7">
    <location>
        <begin position="181"/>
        <end position="206"/>
    </location>
</feature>
<keyword evidence="5 7" id="KW-1133">Transmembrane helix</keyword>
<sequence>MRHKNRSRWLTVALLVLITFVVNYPIITMVLNSLRTTDEILSSSSIIPEHVTLQNYINLNSRTSYWTFFRNSLIVAGVQTVLSIILASMAGYALSRFRSPILRGYSRLLLMAQMFPLIMALIPLFILFRNLGLVDTYWSVILLYTTANLPFATWMFRAFFDSIPRELEEAAQVDGCSRMGVFTRVVLPLSGPGTAAVAIFTFLFSYNEYLIASIFLRDTSKMTIPVGIQLFQQQYTSDWGSLMASATLAMLPTLVLFPFVQRYMIYGAVAGSVKG</sequence>
<keyword evidence="6 7" id="KW-0472">Membrane</keyword>
<feature type="transmembrane region" description="Helical" evidence="7">
    <location>
        <begin position="140"/>
        <end position="160"/>
    </location>
</feature>
<keyword evidence="10" id="KW-1185">Reference proteome</keyword>
<evidence type="ECO:0000256" key="1">
    <source>
        <dbReference type="ARBA" id="ARBA00004651"/>
    </source>
</evidence>
<dbReference type="EMBL" id="CP001826">
    <property type="protein sequence ID" value="ACZ43589.1"/>
    <property type="molecule type" value="Genomic_DNA"/>
</dbReference>
<keyword evidence="3" id="KW-1003">Cell membrane</keyword>
<organism evidence="9 10">
    <name type="scientific">Thermobaculum terrenum (strain ATCC BAA-798 / CCMEE 7001 / YNP1)</name>
    <dbReference type="NCBI Taxonomy" id="525904"/>
    <lineage>
        <taxon>Bacteria</taxon>
        <taxon>Bacillati</taxon>
        <taxon>Chloroflexota</taxon>
        <taxon>Chloroflexia</taxon>
        <taxon>Candidatus Thermobaculales</taxon>
        <taxon>Candidatus Thermobaculaceae</taxon>
        <taxon>Thermobaculum</taxon>
    </lineage>
</organism>
<dbReference type="AlphaFoldDB" id="D1CIL8"/>
<reference evidence="10" key="1">
    <citation type="journal article" date="2010" name="Stand. Genomic Sci.">
        <title>Complete genome sequence of 'Thermobaculum terrenum' type strain (YNP1).</title>
        <authorList>
            <person name="Kiss H."/>
            <person name="Cleland D."/>
            <person name="Lapidus A."/>
            <person name="Lucas S."/>
            <person name="Glavina Del Rio T."/>
            <person name="Nolan M."/>
            <person name="Tice H."/>
            <person name="Han C."/>
            <person name="Goodwin L."/>
            <person name="Pitluck S."/>
            <person name="Liolios K."/>
            <person name="Ivanova N."/>
            <person name="Mavromatis K."/>
            <person name="Ovchinnikova G."/>
            <person name="Pati A."/>
            <person name="Chen A."/>
            <person name="Palaniappan K."/>
            <person name="Land M."/>
            <person name="Hauser L."/>
            <person name="Chang Y."/>
            <person name="Jeffries C."/>
            <person name="Lu M."/>
            <person name="Brettin T."/>
            <person name="Detter J."/>
            <person name="Goker M."/>
            <person name="Tindall B."/>
            <person name="Beck B."/>
            <person name="McDermott T."/>
            <person name="Woyke T."/>
            <person name="Bristow J."/>
            <person name="Eisen J."/>
            <person name="Markowitz V."/>
            <person name="Hugenholtz P."/>
            <person name="Kyrpides N."/>
            <person name="Klenk H."/>
            <person name="Cheng J."/>
        </authorList>
    </citation>
    <scope>NUCLEOTIDE SEQUENCE [LARGE SCALE GENOMIC DNA]</scope>
    <source>
        <strain evidence="10">ATCC BAA-798 / YNP1</strain>
    </source>
</reference>
<dbReference type="GO" id="GO:0055085">
    <property type="term" value="P:transmembrane transport"/>
    <property type="evidence" value="ECO:0007669"/>
    <property type="project" value="InterPro"/>
</dbReference>
<dbReference type="GO" id="GO:0005886">
    <property type="term" value="C:plasma membrane"/>
    <property type="evidence" value="ECO:0007669"/>
    <property type="project" value="UniProtKB-SubCell"/>
</dbReference>
<comment type="similarity">
    <text evidence="7">Belongs to the binding-protein-dependent transport system permease family.</text>
</comment>
<dbReference type="Proteomes" id="UP000000323">
    <property type="component" value="Chromosome 2"/>
</dbReference>
<dbReference type="KEGG" id="ttr:Tter_2701"/>
<dbReference type="PANTHER" id="PTHR32243:SF18">
    <property type="entry name" value="INNER MEMBRANE ABC TRANSPORTER PERMEASE PROTEIN YCJP"/>
    <property type="match status" value="1"/>
</dbReference>
<evidence type="ECO:0000256" key="3">
    <source>
        <dbReference type="ARBA" id="ARBA00022475"/>
    </source>
</evidence>
<evidence type="ECO:0000256" key="5">
    <source>
        <dbReference type="ARBA" id="ARBA00022989"/>
    </source>
</evidence>
<dbReference type="InterPro" id="IPR000515">
    <property type="entry name" value="MetI-like"/>
</dbReference>
<evidence type="ECO:0000313" key="10">
    <source>
        <dbReference type="Proteomes" id="UP000000323"/>
    </source>
</evidence>
<dbReference type="STRING" id="525904.Tter_2701"/>
<dbReference type="eggNOG" id="COG0395">
    <property type="taxonomic scope" value="Bacteria"/>
</dbReference>
<dbReference type="PROSITE" id="PS50928">
    <property type="entry name" value="ABC_TM1"/>
    <property type="match status" value="1"/>
</dbReference>
<feature type="domain" description="ABC transmembrane type-1" evidence="8">
    <location>
        <begin position="69"/>
        <end position="260"/>
    </location>
</feature>
<protein>
    <submittedName>
        <fullName evidence="9">Binding-protein-dependent transport systems inner membrane component</fullName>
    </submittedName>
</protein>
<dbReference type="SUPFAM" id="SSF161098">
    <property type="entry name" value="MetI-like"/>
    <property type="match status" value="1"/>
</dbReference>
<evidence type="ECO:0000256" key="6">
    <source>
        <dbReference type="ARBA" id="ARBA00023136"/>
    </source>
</evidence>
<feature type="transmembrane region" description="Helical" evidence="7">
    <location>
        <begin position="107"/>
        <end position="128"/>
    </location>
</feature>
<dbReference type="PANTHER" id="PTHR32243">
    <property type="entry name" value="MALTOSE TRANSPORT SYSTEM PERMEASE-RELATED"/>
    <property type="match status" value="1"/>
</dbReference>
<dbReference type="CDD" id="cd06261">
    <property type="entry name" value="TM_PBP2"/>
    <property type="match status" value="1"/>
</dbReference>
<feature type="transmembrane region" description="Helical" evidence="7">
    <location>
        <begin position="239"/>
        <end position="260"/>
    </location>
</feature>
<feature type="transmembrane region" description="Helical" evidence="7">
    <location>
        <begin position="12"/>
        <end position="31"/>
    </location>
</feature>
<evidence type="ECO:0000256" key="7">
    <source>
        <dbReference type="RuleBase" id="RU363032"/>
    </source>
</evidence>
<dbReference type="InterPro" id="IPR035906">
    <property type="entry name" value="MetI-like_sf"/>
</dbReference>
<evidence type="ECO:0000256" key="4">
    <source>
        <dbReference type="ARBA" id="ARBA00022692"/>
    </source>
</evidence>
<keyword evidence="4 7" id="KW-0812">Transmembrane</keyword>
<feature type="transmembrane region" description="Helical" evidence="7">
    <location>
        <begin position="73"/>
        <end position="95"/>
    </location>
</feature>
<evidence type="ECO:0000313" key="9">
    <source>
        <dbReference type="EMBL" id="ACZ43589.1"/>
    </source>
</evidence>
<evidence type="ECO:0000259" key="8">
    <source>
        <dbReference type="PROSITE" id="PS50928"/>
    </source>
</evidence>
<dbReference type="Pfam" id="PF00528">
    <property type="entry name" value="BPD_transp_1"/>
    <property type="match status" value="1"/>
</dbReference>